<proteinExistence type="predicted"/>
<reference evidence="1" key="1">
    <citation type="submission" date="2016-04" db="EMBL/GenBank/DDBJ databases">
        <authorList>
            <person name="Evans L.H."/>
            <person name="Alamgir A."/>
            <person name="Owens N."/>
            <person name="Weber N.D."/>
            <person name="Virtaneva K."/>
            <person name="Barbian K."/>
            <person name="Babar A."/>
            <person name="Rosenke K."/>
        </authorList>
    </citation>
    <scope>NUCLEOTIDE SEQUENCE</scope>
    <source>
        <strain evidence="1">86-1</strain>
    </source>
</reference>
<evidence type="ECO:0000313" key="1">
    <source>
        <dbReference type="EMBL" id="SBV91361.1"/>
    </source>
</evidence>
<dbReference type="RefSeq" id="WP_296938212.1">
    <property type="nucleotide sequence ID" value="NZ_LT599032.1"/>
</dbReference>
<protein>
    <submittedName>
        <fullName evidence="1">Uncharacterized protein</fullName>
    </submittedName>
</protein>
<sequence length="73" mass="8375">MNTNVASKPTILQFVLNPYPEKKSRFHMTIDSTPIAEWLKNLARIIEKAAKKIIAPKKNTDRSIKLNTILIEK</sequence>
<name>A0A212IVW9_9BACT</name>
<organism evidence="1">
    <name type="scientific">uncultured Dysgonomonas sp</name>
    <dbReference type="NCBI Taxonomy" id="206096"/>
    <lineage>
        <taxon>Bacteria</taxon>
        <taxon>Pseudomonadati</taxon>
        <taxon>Bacteroidota</taxon>
        <taxon>Bacteroidia</taxon>
        <taxon>Bacteroidales</taxon>
        <taxon>Dysgonomonadaceae</taxon>
        <taxon>Dysgonomonas</taxon>
        <taxon>environmental samples</taxon>
    </lineage>
</organism>
<accession>A0A212IVW9</accession>
<gene>
    <name evidence="1" type="ORF">KL86DYS1_10322</name>
</gene>
<dbReference type="EMBL" id="FLUM01000001">
    <property type="protein sequence ID" value="SBV91361.1"/>
    <property type="molecule type" value="Genomic_DNA"/>
</dbReference>
<dbReference type="AlphaFoldDB" id="A0A212IVW9"/>